<dbReference type="SUPFAM" id="SSF50978">
    <property type="entry name" value="WD40 repeat-like"/>
    <property type="match status" value="1"/>
</dbReference>
<feature type="domain" description="Ciliary BBSome complex subunit 2 middle region" evidence="11">
    <location>
        <begin position="161"/>
        <end position="268"/>
    </location>
</feature>
<evidence type="ECO:0000256" key="4">
    <source>
        <dbReference type="ARBA" id="ARBA00023069"/>
    </source>
</evidence>
<dbReference type="Ensembl" id="ENSCSAVT00000010374.1">
    <property type="protein sequence ID" value="ENSCSAVP00000010249.1"/>
    <property type="gene ID" value="ENSCSAVG00000006041.1"/>
</dbReference>
<organism evidence="15 16">
    <name type="scientific">Ciona savignyi</name>
    <name type="common">Pacific transparent sea squirt</name>
    <dbReference type="NCBI Taxonomy" id="51511"/>
    <lineage>
        <taxon>Eukaryota</taxon>
        <taxon>Metazoa</taxon>
        <taxon>Chordata</taxon>
        <taxon>Tunicata</taxon>
        <taxon>Ascidiacea</taxon>
        <taxon>Phlebobranchia</taxon>
        <taxon>Cionidae</taxon>
        <taxon>Ciona</taxon>
    </lineage>
</organism>
<comment type="subcellular location">
    <subcellularLocation>
        <location evidence="1">Cell projection</location>
        <location evidence="1">Cilium</location>
    </subcellularLocation>
    <subcellularLocation>
        <location evidence="2">Cytoplasm</location>
        <location evidence="2">Cytoskeleton</location>
    </subcellularLocation>
</comment>
<dbReference type="InterPro" id="IPR036322">
    <property type="entry name" value="WD40_repeat_dom_sf"/>
</dbReference>
<dbReference type="InterPro" id="IPR029333">
    <property type="entry name" value="BBS2_GAE_dom"/>
</dbReference>
<evidence type="ECO:0000313" key="16">
    <source>
        <dbReference type="Proteomes" id="UP000007875"/>
    </source>
</evidence>
<feature type="domain" description="BBS2 platform" evidence="12">
    <location>
        <begin position="482"/>
        <end position="565"/>
    </location>
</feature>
<dbReference type="AlphaFoldDB" id="H2YY38"/>
<keyword evidence="4 7" id="KW-0969">Cilium</keyword>
<keyword evidence="6 7" id="KW-0966">Cell projection</keyword>
<feature type="domain" description="Ciliary BBSome complex subunit 2 N-terminal" evidence="9">
    <location>
        <begin position="20"/>
        <end position="122"/>
    </location>
</feature>
<dbReference type="FunFam" id="2.130.10.10:FF:000967">
    <property type="entry name" value="Bardet-Biedl syndrome 2 protein homolog"/>
    <property type="match status" value="1"/>
</dbReference>
<dbReference type="PIRSF" id="PIRSF013684">
    <property type="entry name" value="BBS2"/>
    <property type="match status" value="1"/>
</dbReference>
<dbReference type="GO" id="GO:0031514">
    <property type="term" value="C:motile cilium"/>
    <property type="evidence" value="ECO:0007669"/>
    <property type="project" value="TreeGrafter"/>
</dbReference>
<keyword evidence="3 7" id="KW-0963">Cytoplasm</keyword>
<dbReference type="Proteomes" id="UP000007875">
    <property type="component" value="Unassembled WGS sequence"/>
</dbReference>
<dbReference type="InterPro" id="IPR015943">
    <property type="entry name" value="WD40/YVTN_repeat-like_dom_sf"/>
</dbReference>
<keyword evidence="8" id="KW-0175">Coiled coil</keyword>
<evidence type="ECO:0000259" key="11">
    <source>
        <dbReference type="Pfam" id="PF14783"/>
    </source>
</evidence>
<dbReference type="InterPro" id="IPR016616">
    <property type="entry name" value="Bardet-Biedl_syndrome_2_prot"/>
</dbReference>
<feature type="coiled-coil region" evidence="8">
    <location>
        <begin position="325"/>
        <end position="352"/>
    </location>
</feature>
<dbReference type="GO" id="GO:0043005">
    <property type="term" value="C:neuron projection"/>
    <property type="evidence" value="ECO:0007669"/>
    <property type="project" value="TreeGrafter"/>
</dbReference>
<proteinExistence type="predicted"/>
<accession>H2YY38</accession>
<dbReference type="InterPro" id="IPR055381">
    <property type="entry name" value="BBS2_CtH_dom"/>
</dbReference>
<evidence type="ECO:0000256" key="1">
    <source>
        <dbReference type="ARBA" id="ARBA00004138"/>
    </source>
</evidence>
<dbReference type="GO" id="GO:0016020">
    <property type="term" value="C:membrane"/>
    <property type="evidence" value="ECO:0007669"/>
    <property type="project" value="TreeGrafter"/>
</dbReference>
<evidence type="ECO:0000259" key="12">
    <source>
        <dbReference type="Pfam" id="PF23350"/>
    </source>
</evidence>
<evidence type="ECO:0000256" key="7">
    <source>
        <dbReference type="PIRNR" id="PIRNR013684"/>
    </source>
</evidence>
<evidence type="ECO:0000256" key="3">
    <source>
        <dbReference type="ARBA" id="ARBA00022490"/>
    </source>
</evidence>
<dbReference type="InterPro" id="IPR029429">
    <property type="entry name" value="BBS2_Mid"/>
</dbReference>
<protein>
    <recommendedName>
        <fullName evidence="7">Bardet-Biedl syndrome 2 protein homolog</fullName>
    </recommendedName>
</protein>
<name>H2YY38_CIOSA</name>
<evidence type="ECO:0000259" key="13">
    <source>
        <dbReference type="Pfam" id="PF23351"/>
    </source>
</evidence>
<dbReference type="Pfam" id="PF23353">
    <property type="entry name" value="BBS2_hp"/>
    <property type="match status" value="1"/>
</dbReference>
<keyword evidence="16" id="KW-1185">Reference proteome</keyword>
<dbReference type="PANTHER" id="PTHR32465">
    <property type="entry name" value="BARDET-BIEDL SYNDROME 2 PROTEIN"/>
    <property type="match status" value="1"/>
</dbReference>
<dbReference type="Pfam" id="PF23350">
    <property type="entry name" value="BBS2_pf"/>
    <property type="match status" value="1"/>
</dbReference>
<dbReference type="GO" id="GO:0034464">
    <property type="term" value="C:BBSome"/>
    <property type="evidence" value="ECO:0007669"/>
    <property type="project" value="UniProtKB-UniRule"/>
</dbReference>
<dbReference type="Pfam" id="PF14782">
    <property type="entry name" value="BBS2_GAE"/>
    <property type="match status" value="1"/>
</dbReference>
<evidence type="ECO:0000259" key="14">
    <source>
        <dbReference type="Pfam" id="PF23353"/>
    </source>
</evidence>
<evidence type="ECO:0000313" key="15">
    <source>
        <dbReference type="Ensembl" id="ENSCSAVP00000010249.1"/>
    </source>
</evidence>
<dbReference type="GO" id="GO:1905515">
    <property type="term" value="P:non-motile cilium assembly"/>
    <property type="evidence" value="ECO:0007669"/>
    <property type="project" value="InterPro"/>
</dbReference>
<feature type="domain" description="BBS2 hairpin" evidence="14">
    <location>
        <begin position="577"/>
        <end position="673"/>
    </location>
</feature>
<reference evidence="16" key="1">
    <citation type="submission" date="2003-08" db="EMBL/GenBank/DDBJ databases">
        <authorList>
            <person name="Birren B."/>
            <person name="Nusbaum C."/>
            <person name="Abebe A."/>
            <person name="Abouelleil A."/>
            <person name="Adekoya E."/>
            <person name="Ait-zahra M."/>
            <person name="Allen N."/>
            <person name="Allen T."/>
            <person name="An P."/>
            <person name="Anderson M."/>
            <person name="Anderson S."/>
            <person name="Arachchi H."/>
            <person name="Armbruster J."/>
            <person name="Bachantsang P."/>
            <person name="Baldwin J."/>
            <person name="Barry A."/>
            <person name="Bayul T."/>
            <person name="Blitshsteyn B."/>
            <person name="Bloom T."/>
            <person name="Blye J."/>
            <person name="Boguslavskiy L."/>
            <person name="Borowsky M."/>
            <person name="Boukhgalter B."/>
            <person name="Brunache A."/>
            <person name="Butler J."/>
            <person name="Calixte N."/>
            <person name="Calvo S."/>
            <person name="Camarata J."/>
            <person name="Campo K."/>
            <person name="Chang J."/>
            <person name="Cheshatsang Y."/>
            <person name="Citroen M."/>
            <person name="Collymore A."/>
            <person name="Considine T."/>
            <person name="Cook A."/>
            <person name="Cooke P."/>
            <person name="Corum B."/>
            <person name="Cuomo C."/>
            <person name="David R."/>
            <person name="Dawoe T."/>
            <person name="Degray S."/>
            <person name="Dodge S."/>
            <person name="Dooley K."/>
            <person name="Dorje P."/>
            <person name="Dorjee K."/>
            <person name="Dorris L."/>
            <person name="Duffey N."/>
            <person name="Dupes A."/>
            <person name="Elkins T."/>
            <person name="Engels R."/>
            <person name="Erickson J."/>
            <person name="Farina A."/>
            <person name="Faro S."/>
            <person name="Ferreira P."/>
            <person name="Fischer H."/>
            <person name="Fitzgerald M."/>
            <person name="Foley K."/>
            <person name="Gage D."/>
            <person name="Galagan J."/>
            <person name="Gearin G."/>
            <person name="Gnerre S."/>
            <person name="Gnirke A."/>
            <person name="Goyette A."/>
            <person name="Graham J."/>
            <person name="Grandbois E."/>
            <person name="Gyaltsen K."/>
            <person name="Hafez N."/>
            <person name="Hagopian D."/>
            <person name="Hagos B."/>
            <person name="Hall J."/>
            <person name="Hatcher B."/>
            <person name="Heller A."/>
            <person name="Higgins H."/>
            <person name="Honan T."/>
            <person name="Horn A."/>
            <person name="Houde N."/>
            <person name="Hughes L."/>
            <person name="Hulme W."/>
            <person name="Husby E."/>
            <person name="Iliev I."/>
            <person name="Jaffe D."/>
            <person name="Jones C."/>
            <person name="Kamal M."/>
            <person name="Kamat A."/>
            <person name="Kamvysselis M."/>
            <person name="Karlsson E."/>
            <person name="Kells C."/>
            <person name="Kieu A."/>
            <person name="Kisner P."/>
            <person name="Kodira C."/>
            <person name="Kulbokas E."/>
            <person name="Labutti K."/>
            <person name="Lama D."/>
            <person name="Landers T."/>
            <person name="Leger J."/>
            <person name="Levine S."/>
            <person name="Lewis D."/>
            <person name="Lewis T."/>
            <person name="Lindblad-toh K."/>
            <person name="Liu X."/>
            <person name="Lokyitsang T."/>
            <person name="Lokyitsang Y."/>
            <person name="Lucien O."/>
            <person name="Lui A."/>
            <person name="Ma L.J."/>
            <person name="Mabbitt R."/>
            <person name="Macdonald J."/>
            <person name="Maclean C."/>
            <person name="Major J."/>
            <person name="Manning J."/>
            <person name="Marabella R."/>
            <person name="Maru K."/>
            <person name="Matthews C."/>
            <person name="Mauceli E."/>
            <person name="Mccarthy M."/>
            <person name="Mcdonough S."/>
            <person name="Mcghee T."/>
            <person name="Meldrim J."/>
            <person name="Meneus L."/>
            <person name="Mesirov J."/>
            <person name="Mihalev A."/>
            <person name="Mihova T."/>
            <person name="Mikkelsen T."/>
            <person name="Mlenga V."/>
            <person name="Moru K."/>
            <person name="Mozes J."/>
            <person name="Mulrain L."/>
            <person name="Munson G."/>
            <person name="Naylor J."/>
            <person name="Newes C."/>
            <person name="Nguyen C."/>
            <person name="Nguyen N."/>
            <person name="Nguyen T."/>
            <person name="Nicol R."/>
            <person name="Nielsen C."/>
            <person name="Nizzari M."/>
            <person name="Norbu C."/>
            <person name="Norbu N."/>
            <person name="O'donnell P."/>
            <person name="Okoawo O."/>
            <person name="O'leary S."/>
            <person name="Omotosho B."/>
            <person name="O'neill K."/>
            <person name="Osman S."/>
            <person name="Parker S."/>
            <person name="Perrin D."/>
            <person name="Phunkhang P."/>
            <person name="Piqani B."/>
            <person name="Purcell S."/>
            <person name="Rachupka T."/>
            <person name="Ramasamy U."/>
            <person name="Rameau R."/>
            <person name="Ray V."/>
            <person name="Raymond C."/>
            <person name="Retta R."/>
            <person name="Richardson S."/>
            <person name="Rise C."/>
            <person name="Rodriguez J."/>
            <person name="Rogers J."/>
            <person name="Rogov P."/>
            <person name="Rutman M."/>
            <person name="Schupbach R."/>
            <person name="Seaman C."/>
            <person name="Settipalli S."/>
            <person name="Sharpe T."/>
            <person name="Sheridan J."/>
            <person name="Sherpa N."/>
            <person name="Shi J."/>
            <person name="Smirnov S."/>
            <person name="Smith C."/>
            <person name="Sougnez C."/>
            <person name="Spencer B."/>
            <person name="Stalker J."/>
            <person name="Stange-thomann N."/>
            <person name="Stavropoulos S."/>
            <person name="Stetson K."/>
            <person name="Stone C."/>
            <person name="Stone S."/>
            <person name="Stubbs M."/>
            <person name="Talamas J."/>
            <person name="Tchuinga P."/>
            <person name="Tenzing P."/>
            <person name="Tesfaye S."/>
            <person name="Theodore J."/>
            <person name="Thoulutsang Y."/>
            <person name="Topham K."/>
            <person name="Towey S."/>
            <person name="Tsamla T."/>
            <person name="Tsomo N."/>
            <person name="Vallee D."/>
            <person name="Vassiliev H."/>
            <person name="Venkataraman V."/>
            <person name="Vinson J."/>
            <person name="Vo A."/>
            <person name="Wade C."/>
            <person name="Wang S."/>
            <person name="Wangchuk T."/>
            <person name="Wangdi T."/>
            <person name="Whittaker C."/>
            <person name="Wilkinson J."/>
            <person name="Wu Y."/>
            <person name="Wyman D."/>
            <person name="Yadav S."/>
            <person name="Yang S."/>
            <person name="Yang X."/>
            <person name="Yeager S."/>
            <person name="Yee E."/>
            <person name="Young G."/>
            <person name="Zainoun J."/>
            <person name="Zembeck L."/>
            <person name="Zimmer A."/>
            <person name="Zody M."/>
            <person name="Lander E."/>
        </authorList>
    </citation>
    <scope>NUCLEOTIDE SEQUENCE [LARGE SCALE GENOMIC DNA]</scope>
</reference>
<evidence type="ECO:0000259" key="10">
    <source>
        <dbReference type="Pfam" id="PF14782"/>
    </source>
</evidence>
<dbReference type="InterPro" id="IPR029430">
    <property type="entry name" value="BBS2_N"/>
</dbReference>
<dbReference type="GeneTree" id="ENSGT00390000017113"/>
<reference evidence="15" key="2">
    <citation type="submission" date="2025-08" db="UniProtKB">
        <authorList>
            <consortium name="Ensembl"/>
        </authorList>
    </citation>
    <scope>IDENTIFICATION</scope>
</reference>
<evidence type="ECO:0000256" key="2">
    <source>
        <dbReference type="ARBA" id="ARBA00004245"/>
    </source>
</evidence>
<dbReference type="Gene3D" id="2.130.10.10">
    <property type="entry name" value="YVTN repeat-like/Quinoprotein amine dehydrogenase"/>
    <property type="match status" value="1"/>
</dbReference>
<evidence type="ECO:0000256" key="8">
    <source>
        <dbReference type="SAM" id="Coils"/>
    </source>
</evidence>
<sequence>MLVPIFTLKIKHKIHPRMVTVGKYDGLHPCLTCGTTASKVFVHNPHSPAIAGGRVAVQDSDISMLTMNQSVSALCAGQLDPSNDRDVLCIGTQTNLLAYDVHDNKDLFYKEVPDGVNNIVMGKISSVDVPLVIAGGNCTLQGFDHEGEDRFWTVTGDIVSSLALVDFTNDGHNELLVGSEDFDIRVFQGDDIISEMTETEAVTGLYSISGSRFGYALANGTIGVYDRSARYWRIKSKNQVMAIHSFDLDGDGVPELITGWSNGKIDVRSNSTGEVMFKDNMTSAVAGIVDADYRLDGKNQLICCSVDGEVRGYQTDKSRLLAVDANRSNDNMRDLNLTKQNLLLELRNYEREQGPMKKEQFTPMERVEGGVIPASTTIATELVIEEKENPCIELVVSTNNNDTVVRMVVIYAEALYEGESHVTHPPANTLSNKIRVPIFPPKDSAIELHIQAFVSLPGSMNFHVFEVTNHLPSFSAYLYQQSVPQIPESCVSFTLNERVPRVGIWMTENFILRHEIPCEESIDAHFIALRGGDLVFKMDSSGQVQIHTDNIDLAGDLIQSLASFLRLDHLQVTAHFPLHLDKLNSIMSTVNGLQSVTQKLAAEMTDHSNLIRSLVIRAEDARLQGDISNMKKGYIEVQDLNRDLVNGYKVRSANHQELVTSMKLVNQIIQKASHLRVGKYKAQLVTQCRDAIKTNKHSALFKIIQSGSA</sequence>
<dbReference type="Pfam" id="PF14781">
    <property type="entry name" value="BBS2_N"/>
    <property type="match status" value="1"/>
</dbReference>
<dbReference type="InterPro" id="IPR055379">
    <property type="entry name" value="BBS2_pf_dom"/>
</dbReference>
<evidence type="ECO:0000259" key="9">
    <source>
        <dbReference type="Pfam" id="PF14781"/>
    </source>
</evidence>
<dbReference type="Pfam" id="PF23351">
    <property type="entry name" value="BBS2_CtH"/>
    <property type="match status" value="1"/>
</dbReference>
<feature type="domain" description="BBS2 GAE" evidence="10">
    <location>
        <begin position="387"/>
        <end position="474"/>
    </location>
</feature>
<evidence type="ECO:0000256" key="5">
    <source>
        <dbReference type="ARBA" id="ARBA00023212"/>
    </source>
</evidence>
<evidence type="ECO:0000256" key="6">
    <source>
        <dbReference type="ARBA" id="ARBA00023273"/>
    </source>
</evidence>
<dbReference type="InterPro" id="IPR055380">
    <property type="entry name" value="BBS2_hp_dom"/>
</dbReference>
<keyword evidence="5 7" id="KW-0206">Cytoskeleton</keyword>
<dbReference type="Pfam" id="PF14783">
    <property type="entry name" value="BBS2_Mid"/>
    <property type="match status" value="1"/>
</dbReference>
<dbReference type="GO" id="GO:0036064">
    <property type="term" value="C:ciliary basal body"/>
    <property type="evidence" value="ECO:0007669"/>
    <property type="project" value="TreeGrafter"/>
</dbReference>
<reference evidence="15" key="3">
    <citation type="submission" date="2025-09" db="UniProtKB">
        <authorList>
            <consortium name="Ensembl"/>
        </authorList>
    </citation>
    <scope>IDENTIFICATION</scope>
</reference>
<dbReference type="PANTHER" id="PTHR32465:SF0">
    <property type="entry name" value="BARDET-BIEDL SYNDROME 2 PROTEIN"/>
    <property type="match status" value="1"/>
</dbReference>
<feature type="domain" description="BBS2 C-terminal helix bundle" evidence="13">
    <location>
        <begin position="679"/>
        <end position="705"/>
    </location>
</feature>